<dbReference type="PROSITE" id="PS50181">
    <property type="entry name" value="FBOX"/>
    <property type="match status" value="1"/>
</dbReference>
<dbReference type="PANTHER" id="PTHR15537">
    <property type="entry name" value="F-BOX ONLY PROTEIN 7"/>
    <property type="match status" value="1"/>
</dbReference>
<dbReference type="PANTHER" id="PTHR15537:SF2">
    <property type="entry name" value="F-BOX ONLY PROTEIN 7"/>
    <property type="match status" value="1"/>
</dbReference>
<dbReference type="InterPro" id="IPR001810">
    <property type="entry name" value="F-box_dom"/>
</dbReference>
<dbReference type="Pfam" id="PF11566">
    <property type="entry name" value="PI31_Prot_N"/>
    <property type="match status" value="1"/>
</dbReference>
<reference evidence="3" key="1">
    <citation type="submission" date="2021-04" db="EMBL/GenBank/DDBJ databases">
        <authorList>
            <consortium name="Molecular Ecology Group"/>
        </authorList>
    </citation>
    <scope>NUCLEOTIDE SEQUENCE</scope>
</reference>
<dbReference type="CDD" id="cd22087">
    <property type="entry name" value="F-box_FBXO7"/>
    <property type="match status" value="1"/>
</dbReference>
<evidence type="ECO:0000313" key="4">
    <source>
        <dbReference type="Proteomes" id="UP000678393"/>
    </source>
</evidence>
<name>A0A8S3Z0T8_9EUPU</name>
<protein>
    <recommendedName>
        <fullName evidence="2">F-box domain-containing protein</fullName>
    </recommendedName>
</protein>
<evidence type="ECO:0000313" key="3">
    <source>
        <dbReference type="EMBL" id="CAG5120246.1"/>
    </source>
</evidence>
<dbReference type="GO" id="GO:0019901">
    <property type="term" value="F:protein kinase binding"/>
    <property type="evidence" value="ECO:0007669"/>
    <property type="project" value="InterPro"/>
</dbReference>
<dbReference type="SUPFAM" id="SSF54236">
    <property type="entry name" value="Ubiquitin-like"/>
    <property type="match status" value="1"/>
</dbReference>
<evidence type="ECO:0000256" key="1">
    <source>
        <dbReference type="SAM" id="MobiDB-lite"/>
    </source>
</evidence>
<dbReference type="InterPro" id="IPR036047">
    <property type="entry name" value="F-box-like_dom_sf"/>
</dbReference>
<feature type="region of interest" description="Disordered" evidence="1">
    <location>
        <begin position="98"/>
        <end position="138"/>
    </location>
</feature>
<dbReference type="InterPro" id="IPR047118">
    <property type="entry name" value="Fbxo7"/>
</dbReference>
<comment type="caution">
    <text evidence="3">The sequence shown here is derived from an EMBL/GenBank/DDBJ whole genome shotgun (WGS) entry which is preliminary data.</text>
</comment>
<dbReference type="GO" id="GO:1903599">
    <property type="term" value="P:positive regulation of autophagy of mitochondrion"/>
    <property type="evidence" value="ECO:0007669"/>
    <property type="project" value="TreeGrafter"/>
</dbReference>
<gene>
    <name evidence="3" type="ORF">CUNI_LOCUS5804</name>
</gene>
<feature type="compositionally biased region" description="Polar residues" evidence="1">
    <location>
        <begin position="103"/>
        <end position="115"/>
    </location>
</feature>
<dbReference type="Gene3D" id="3.40.1000.30">
    <property type="match status" value="1"/>
</dbReference>
<dbReference type="InterPro" id="IPR029071">
    <property type="entry name" value="Ubiquitin-like_domsf"/>
</dbReference>
<organism evidence="3 4">
    <name type="scientific">Candidula unifasciata</name>
    <dbReference type="NCBI Taxonomy" id="100452"/>
    <lineage>
        <taxon>Eukaryota</taxon>
        <taxon>Metazoa</taxon>
        <taxon>Spiralia</taxon>
        <taxon>Lophotrochozoa</taxon>
        <taxon>Mollusca</taxon>
        <taxon>Gastropoda</taxon>
        <taxon>Heterobranchia</taxon>
        <taxon>Euthyneura</taxon>
        <taxon>Panpulmonata</taxon>
        <taxon>Eupulmonata</taxon>
        <taxon>Stylommatophora</taxon>
        <taxon>Helicina</taxon>
        <taxon>Helicoidea</taxon>
        <taxon>Geomitridae</taxon>
        <taxon>Candidula</taxon>
    </lineage>
</organism>
<dbReference type="AlphaFoldDB" id="A0A8S3Z0T8"/>
<dbReference type="OrthoDB" id="101791at2759"/>
<proteinExistence type="predicted"/>
<sequence length="513" mass="56926">MKVRVKLGSRSQTILLEQQDPANVRLQDLRQSVSREFHLQDVDFQLSLNKQDALSGEDQTLDAFGIVSGDLLHIIGSNLSQAVQVGHEEQINNRVQPLAPYSNHDSATSHQTQTILVDPRERSPVSSSSSRSRTSGVDVNNAMDVSTDKHIDQHDLSTVSDINRYMQEPLVIRESTEHQVPVLLSQLYSSAGCSSDTDALWVAVHTLMLESGFVPLQTQDAAMMPSDFKRPGYYLCSYNYVITADASASCSVVGVTAGASIIAHGLAPVSPDLKTDHLQLKSTEFVRTLSQDAPATYRALDKLSRLVKDTICLTLINKLVTAAGFPERQGLQALPYETKLRVTSFLDARSLCHLGQTCREFNTLHRDKTLWRILYIRTFGKPDDCSLSRNWYEMFKVRYRQYKEEQDRRNRILYVDETDPPWGFPGSGPFRPANPGLPFPHLVGGDYDVNPEYASGNPNPFGGRRSNGPLLPRVNIPDPLFPEPGFGLPGQPRPGAGSLTGSPFSGNWRGPFM</sequence>
<feature type="domain" description="F-box" evidence="2">
    <location>
        <begin position="328"/>
        <end position="374"/>
    </location>
</feature>
<dbReference type="Proteomes" id="UP000678393">
    <property type="component" value="Unassembled WGS sequence"/>
</dbReference>
<keyword evidence="4" id="KW-1185">Reference proteome</keyword>
<dbReference type="InterPro" id="IPR021625">
    <property type="entry name" value="PI31_Prot_N"/>
</dbReference>
<dbReference type="SUPFAM" id="SSF81383">
    <property type="entry name" value="F-box domain"/>
    <property type="match status" value="1"/>
</dbReference>
<feature type="region of interest" description="Disordered" evidence="1">
    <location>
        <begin position="488"/>
        <end position="513"/>
    </location>
</feature>
<feature type="compositionally biased region" description="Low complexity" evidence="1">
    <location>
        <begin position="124"/>
        <end position="135"/>
    </location>
</feature>
<dbReference type="EMBL" id="CAJHNH020000863">
    <property type="protein sequence ID" value="CAG5120246.1"/>
    <property type="molecule type" value="Genomic_DNA"/>
</dbReference>
<dbReference type="Gene3D" id="1.20.1280.50">
    <property type="match status" value="1"/>
</dbReference>
<evidence type="ECO:0000259" key="2">
    <source>
        <dbReference type="PROSITE" id="PS50181"/>
    </source>
</evidence>
<dbReference type="Pfam" id="PF12937">
    <property type="entry name" value="F-box-like"/>
    <property type="match status" value="1"/>
</dbReference>
<accession>A0A8S3Z0T8</accession>